<dbReference type="AlphaFoldDB" id="U9SNC7"/>
<dbReference type="HOGENOM" id="CLU_2591006_0_0_1"/>
<name>U9SNC7_RHIID</name>
<protein>
    <submittedName>
        <fullName evidence="1">Uncharacterized protein</fullName>
    </submittedName>
</protein>
<organism evidence="1">
    <name type="scientific">Rhizophagus irregularis (strain DAOM 181602 / DAOM 197198 / MUCL 43194)</name>
    <name type="common">Arbuscular mycorrhizal fungus</name>
    <name type="synonym">Glomus intraradices</name>
    <dbReference type="NCBI Taxonomy" id="747089"/>
    <lineage>
        <taxon>Eukaryota</taxon>
        <taxon>Fungi</taxon>
        <taxon>Fungi incertae sedis</taxon>
        <taxon>Mucoromycota</taxon>
        <taxon>Glomeromycotina</taxon>
        <taxon>Glomeromycetes</taxon>
        <taxon>Glomerales</taxon>
        <taxon>Glomeraceae</taxon>
        <taxon>Rhizophagus</taxon>
    </lineage>
</organism>
<proteinExistence type="predicted"/>
<dbReference type="EMBL" id="KI301211">
    <property type="protein sequence ID" value="ERZ95487.1"/>
    <property type="molecule type" value="Genomic_DNA"/>
</dbReference>
<evidence type="ECO:0000313" key="1">
    <source>
        <dbReference type="EMBL" id="ERZ95487.1"/>
    </source>
</evidence>
<accession>U9SNC7</accession>
<gene>
    <name evidence="1" type="ORF">GLOINDRAFT_13584</name>
</gene>
<sequence length="80" mass="9286">MNQQIHNSTNNSNLDNELVLQNYENSTSNLLLNHHMLINTANINNQEIANPGVYQAITRKRSKTVFQENETHDEKHWEGI</sequence>
<reference evidence="1" key="1">
    <citation type="submission" date="2013-07" db="EMBL/GenBank/DDBJ databases">
        <title>The genome of an arbuscular mycorrhizal fungus provides insights into the evolution of the oldest plant symbiosis.</title>
        <authorList>
            <consortium name="DOE Joint Genome Institute"/>
            <person name="Tisserant E."/>
            <person name="Malbreil M."/>
            <person name="Kuo A."/>
            <person name="Kohler A."/>
            <person name="Symeonidi A."/>
            <person name="Balestrini R."/>
            <person name="Charron P."/>
            <person name="Duensing N."/>
            <person name="Frei-dit-Frey N."/>
            <person name="Gianinazzi-Pearson V."/>
            <person name="Gilbert B."/>
            <person name="Handa Y."/>
            <person name="Hijri M."/>
            <person name="Kaul R."/>
            <person name="Kawaguchi M."/>
            <person name="Krajinski F."/>
            <person name="Lammers P."/>
            <person name="Lapierre D."/>
            <person name="Masclaux F.G."/>
            <person name="Murat C."/>
            <person name="Morin E."/>
            <person name="Ndikumana S."/>
            <person name="Pagni M."/>
            <person name="Petitpierre D."/>
            <person name="Requena N."/>
            <person name="Rosikiewicz P."/>
            <person name="Riley R."/>
            <person name="Saito K."/>
            <person name="San Clemente H."/>
            <person name="Shapiro H."/>
            <person name="van Tuinen D."/>
            <person name="Becard G."/>
            <person name="Bonfante P."/>
            <person name="Paszkowski U."/>
            <person name="Shachar-Hill Y."/>
            <person name="Young J.P."/>
            <person name="Sanders I.R."/>
            <person name="Henrissat B."/>
            <person name="Rensing S.A."/>
            <person name="Grigoriev I.V."/>
            <person name="Corradi N."/>
            <person name="Roux C."/>
            <person name="Martin F."/>
        </authorList>
    </citation>
    <scope>NUCLEOTIDE SEQUENCE</scope>
    <source>
        <strain evidence="1">DAOM 197198</strain>
    </source>
</reference>